<keyword evidence="3" id="KW-0460">Magnesium</keyword>
<keyword evidence="2" id="KW-0479">Metal-binding</keyword>
<feature type="non-terminal residue" evidence="4">
    <location>
        <position position="1"/>
    </location>
</feature>
<sequence length="93" mass="10102">FQDLEELQAECERELRAGWIGKIAIHPAQSEIINQAFTPSDADIAHAKKVVDVFEQNPGVGAVGLEGKMLDMPHLKQARNLLALAAQIVAVES</sequence>
<dbReference type="InterPro" id="IPR015813">
    <property type="entry name" value="Pyrv/PenolPyrv_kinase-like_dom"/>
</dbReference>
<dbReference type="GO" id="GO:0003824">
    <property type="term" value="F:catalytic activity"/>
    <property type="evidence" value="ECO:0007669"/>
    <property type="project" value="InterPro"/>
</dbReference>
<protein>
    <recommendedName>
        <fullName evidence="5">HpcH/HpaI aldolase/citrate lyase domain-containing protein</fullName>
    </recommendedName>
</protein>
<dbReference type="EMBL" id="BARS01034553">
    <property type="protein sequence ID" value="GAG23567.1"/>
    <property type="molecule type" value="Genomic_DNA"/>
</dbReference>
<dbReference type="InterPro" id="IPR039480">
    <property type="entry name" value="C-C_Bond_Lyase-like"/>
</dbReference>
<evidence type="ECO:0000313" key="4">
    <source>
        <dbReference type="EMBL" id="GAG23567.1"/>
    </source>
</evidence>
<evidence type="ECO:0000256" key="2">
    <source>
        <dbReference type="ARBA" id="ARBA00022723"/>
    </source>
</evidence>
<organism evidence="4">
    <name type="scientific">marine sediment metagenome</name>
    <dbReference type="NCBI Taxonomy" id="412755"/>
    <lineage>
        <taxon>unclassified sequences</taxon>
        <taxon>metagenomes</taxon>
        <taxon>ecological metagenomes</taxon>
    </lineage>
</organism>
<accession>X0WK09</accession>
<comment type="caution">
    <text evidence="4">The sequence shown here is derived from an EMBL/GenBank/DDBJ whole genome shotgun (WGS) entry which is preliminary data.</text>
</comment>
<dbReference type="SUPFAM" id="SSF51621">
    <property type="entry name" value="Phosphoenolpyruvate/pyruvate domain"/>
    <property type="match status" value="1"/>
</dbReference>
<dbReference type="PANTHER" id="PTHR32308">
    <property type="entry name" value="LYASE BETA SUBUNIT, PUTATIVE (AFU_ORTHOLOGUE AFUA_4G13030)-RELATED"/>
    <property type="match status" value="1"/>
</dbReference>
<name>X0WK09_9ZZZZ</name>
<gene>
    <name evidence="4" type="ORF">S01H1_53364</name>
</gene>
<reference evidence="4" key="1">
    <citation type="journal article" date="2014" name="Front. Microbiol.">
        <title>High frequency of phylogenetically diverse reductive dehalogenase-homologous genes in deep subseafloor sedimentary metagenomes.</title>
        <authorList>
            <person name="Kawai M."/>
            <person name="Futagami T."/>
            <person name="Toyoda A."/>
            <person name="Takaki Y."/>
            <person name="Nishi S."/>
            <person name="Hori S."/>
            <person name="Arai W."/>
            <person name="Tsubouchi T."/>
            <person name="Morono Y."/>
            <person name="Uchiyama I."/>
            <person name="Ito T."/>
            <person name="Fujiyama A."/>
            <person name="Inagaki F."/>
            <person name="Takami H."/>
        </authorList>
    </citation>
    <scope>NUCLEOTIDE SEQUENCE</scope>
    <source>
        <strain evidence="4">Expedition CK06-06</strain>
    </source>
</reference>
<dbReference type="PANTHER" id="PTHR32308:SF0">
    <property type="entry name" value="HPCH_HPAI ALDOLASE_CITRATE LYASE DOMAIN-CONTAINING PROTEIN"/>
    <property type="match status" value="1"/>
</dbReference>
<dbReference type="GO" id="GO:0000287">
    <property type="term" value="F:magnesium ion binding"/>
    <property type="evidence" value="ECO:0007669"/>
    <property type="project" value="TreeGrafter"/>
</dbReference>
<dbReference type="GO" id="GO:0006107">
    <property type="term" value="P:oxaloacetate metabolic process"/>
    <property type="evidence" value="ECO:0007669"/>
    <property type="project" value="TreeGrafter"/>
</dbReference>
<dbReference type="Pfam" id="PF15617">
    <property type="entry name" value="C-C_Bond_Lyase"/>
    <property type="match status" value="1"/>
</dbReference>
<dbReference type="InterPro" id="IPR040442">
    <property type="entry name" value="Pyrv_kinase-like_dom_sf"/>
</dbReference>
<evidence type="ECO:0000256" key="3">
    <source>
        <dbReference type="ARBA" id="ARBA00022842"/>
    </source>
</evidence>
<dbReference type="Gene3D" id="3.20.20.60">
    <property type="entry name" value="Phosphoenolpyruvate-binding domains"/>
    <property type="match status" value="1"/>
</dbReference>
<evidence type="ECO:0000256" key="1">
    <source>
        <dbReference type="ARBA" id="ARBA00001946"/>
    </source>
</evidence>
<dbReference type="AlphaFoldDB" id="X0WK09"/>
<proteinExistence type="predicted"/>
<comment type="cofactor">
    <cofactor evidence="1">
        <name>Mg(2+)</name>
        <dbReference type="ChEBI" id="CHEBI:18420"/>
    </cofactor>
</comment>
<evidence type="ECO:0008006" key="5">
    <source>
        <dbReference type="Google" id="ProtNLM"/>
    </source>
</evidence>